<feature type="transmembrane region" description="Helical" evidence="7">
    <location>
        <begin position="413"/>
        <end position="432"/>
    </location>
</feature>
<dbReference type="Proteomes" id="UP000677054">
    <property type="component" value="Unassembled WGS sequence"/>
</dbReference>
<evidence type="ECO:0000256" key="3">
    <source>
        <dbReference type="ARBA" id="ARBA00022692"/>
    </source>
</evidence>
<evidence type="ECO:0000313" key="9">
    <source>
        <dbReference type="EMBL" id="CAD7246260.1"/>
    </source>
</evidence>
<feature type="transmembrane region" description="Helical" evidence="7">
    <location>
        <begin position="289"/>
        <end position="306"/>
    </location>
</feature>
<dbReference type="Pfam" id="PF01758">
    <property type="entry name" value="SBF"/>
    <property type="match status" value="1"/>
</dbReference>
<evidence type="ECO:0000256" key="1">
    <source>
        <dbReference type="ARBA" id="ARBA00004141"/>
    </source>
</evidence>
<dbReference type="AlphaFoldDB" id="A0A7R8X8Z9"/>
<keyword evidence="3 7" id="KW-0812">Transmembrane</keyword>
<sequence>MCPFFPFHYIILYVCLLGPLWLLSSHVSAKGPVGVSSRSKNLHQQWNITFFPSEVERLEEDQERNVSMYTLDLDWWDKNKPLSVMVETDDFSIAEVSGKTEFPLNTTQEFNFTFSLKGKFLGFTFVRVKAQQGGKTVQENKELRVEVIRRASVLDTIFTYSIIIIVSIAYINMGSTLDLKIIWNTIRRPWGPVVGICSQYLFMPLVAFGLSQGLLSEPSLQLSLFVTGCSPGGGASNIWTVLLNGNMNLSITMTFISTVVAFLAMPAWLFSLGRVIFEEGQLVIPYRNIGTLAIGLVIPVAIGIMIRRFWPRAAEWLLKILRPFSILIIIYILTFGIYANYYVFLLLSWRIVVSCIVLIWSGFAFGALVSYLCKFPVGDIIAIAVETGIQNTGVAIVLLRFSLPQPEADLTLVIPAMAAMMMPIPLTGVYVVQKIMRRKEGSMIVSRCESPSGKELVQHAANGEFKSPDQVHV</sequence>
<dbReference type="GO" id="GO:0016020">
    <property type="term" value="C:membrane"/>
    <property type="evidence" value="ECO:0007669"/>
    <property type="project" value="UniProtKB-SubCell"/>
</dbReference>
<evidence type="ECO:0000256" key="7">
    <source>
        <dbReference type="SAM" id="Phobius"/>
    </source>
</evidence>
<evidence type="ECO:0000256" key="8">
    <source>
        <dbReference type="SAM" id="SignalP"/>
    </source>
</evidence>
<dbReference type="PANTHER" id="PTHR10361:SF28">
    <property type="entry name" value="P3 PROTEIN-RELATED"/>
    <property type="match status" value="1"/>
</dbReference>
<feature type="transmembrane region" description="Helical" evidence="7">
    <location>
        <begin position="255"/>
        <end position="277"/>
    </location>
</feature>
<dbReference type="Gene3D" id="1.20.1530.20">
    <property type="match status" value="1"/>
</dbReference>
<feature type="transmembrane region" description="Helical" evidence="7">
    <location>
        <begin position="326"/>
        <end position="345"/>
    </location>
</feature>
<feature type="transmembrane region" description="Helical" evidence="7">
    <location>
        <begin position="351"/>
        <end position="373"/>
    </location>
</feature>
<feature type="transmembrane region" description="Helical" evidence="7">
    <location>
        <begin position="222"/>
        <end position="243"/>
    </location>
</feature>
<dbReference type="GO" id="GO:0015293">
    <property type="term" value="F:symporter activity"/>
    <property type="evidence" value="ECO:0007669"/>
    <property type="project" value="UniProtKB-KW"/>
</dbReference>
<evidence type="ECO:0000256" key="4">
    <source>
        <dbReference type="ARBA" id="ARBA00022847"/>
    </source>
</evidence>
<dbReference type="InterPro" id="IPR038770">
    <property type="entry name" value="Na+/solute_symporter_sf"/>
</dbReference>
<gene>
    <name evidence="9" type="ORF">DSTB1V02_LOCUS6114</name>
</gene>
<keyword evidence="10" id="KW-1185">Reference proteome</keyword>
<protein>
    <submittedName>
        <fullName evidence="9">Uncharacterized protein</fullName>
    </submittedName>
</protein>
<feature type="signal peptide" evidence="8">
    <location>
        <begin position="1"/>
        <end position="29"/>
    </location>
</feature>
<dbReference type="EMBL" id="LR900600">
    <property type="protein sequence ID" value="CAD7246260.1"/>
    <property type="molecule type" value="Genomic_DNA"/>
</dbReference>
<dbReference type="InterPro" id="IPR002657">
    <property type="entry name" value="BilAc:Na_symport/Acr3"/>
</dbReference>
<evidence type="ECO:0000256" key="2">
    <source>
        <dbReference type="ARBA" id="ARBA00006528"/>
    </source>
</evidence>
<feature type="chain" id="PRO_5036209034" evidence="8">
    <location>
        <begin position="30"/>
        <end position="473"/>
    </location>
</feature>
<keyword evidence="5 7" id="KW-1133">Transmembrane helix</keyword>
<keyword evidence="8" id="KW-0732">Signal</keyword>
<evidence type="ECO:0000256" key="6">
    <source>
        <dbReference type="ARBA" id="ARBA00023136"/>
    </source>
</evidence>
<dbReference type="InterPro" id="IPR004710">
    <property type="entry name" value="Bilac:Na_transpt"/>
</dbReference>
<evidence type="ECO:0000313" key="10">
    <source>
        <dbReference type="Proteomes" id="UP000677054"/>
    </source>
</evidence>
<organism evidence="9">
    <name type="scientific">Darwinula stevensoni</name>
    <dbReference type="NCBI Taxonomy" id="69355"/>
    <lineage>
        <taxon>Eukaryota</taxon>
        <taxon>Metazoa</taxon>
        <taxon>Ecdysozoa</taxon>
        <taxon>Arthropoda</taxon>
        <taxon>Crustacea</taxon>
        <taxon>Oligostraca</taxon>
        <taxon>Ostracoda</taxon>
        <taxon>Podocopa</taxon>
        <taxon>Podocopida</taxon>
        <taxon>Darwinulocopina</taxon>
        <taxon>Darwinuloidea</taxon>
        <taxon>Darwinulidae</taxon>
        <taxon>Darwinula</taxon>
    </lineage>
</organism>
<evidence type="ECO:0000256" key="5">
    <source>
        <dbReference type="ARBA" id="ARBA00022989"/>
    </source>
</evidence>
<comment type="subcellular location">
    <subcellularLocation>
        <location evidence="1">Membrane</location>
        <topology evidence="1">Multi-pass membrane protein</topology>
    </subcellularLocation>
</comment>
<proteinExistence type="inferred from homology"/>
<comment type="similarity">
    <text evidence="2">Belongs to the bile acid:sodium symporter (BASS) (TC 2.A.28) family.</text>
</comment>
<keyword evidence="6 7" id="KW-0472">Membrane</keyword>
<dbReference type="PANTHER" id="PTHR10361">
    <property type="entry name" value="SODIUM-BILE ACID COTRANSPORTER"/>
    <property type="match status" value="1"/>
</dbReference>
<reference evidence="9" key="1">
    <citation type="submission" date="2020-11" db="EMBL/GenBank/DDBJ databases">
        <authorList>
            <person name="Tran Van P."/>
        </authorList>
    </citation>
    <scope>NUCLEOTIDE SEQUENCE</scope>
</reference>
<keyword evidence="4" id="KW-0769">Symport</keyword>
<dbReference type="EMBL" id="CAJPEV010001083">
    <property type="protein sequence ID" value="CAG0890603.1"/>
    <property type="molecule type" value="Genomic_DNA"/>
</dbReference>
<accession>A0A7R8X8Z9</accession>
<keyword evidence="4" id="KW-0813">Transport</keyword>
<dbReference type="OrthoDB" id="203097at2759"/>
<feature type="transmembrane region" description="Helical" evidence="7">
    <location>
        <begin position="157"/>
        <end position="177"/>
    </location>
</feature>
<feature type="transmembrane region" description="Helical" evidence="7">
    <location>
        <begin position="189"/>
        <end position="210"/>
    </location>
</feature>
<name>A0A7R8X8Z9_9CRUS</name>